<dbReference type="AlphaFoldDB" id="A0A1R1PKL6"/>
<name>A0A1R1PKL6_ZANCU</name>
<comment type="caution">
    <text evidence="1">The sequence shown here is derived from an EMBL/GenBank/DDBJ whole genome shotgun (WGS) entry which is preliminary data.</text>
</comment>
<organism evidence="1 2">
    <name type="scientific">Zancudomyces culisetae</name>
    <name type="common">Gut fungus</name>
    <name type="synonym">Smittium culisetae</name>
    <dbReference type="NCBI Taxonomy" id="1213189"/>
    <lineage>
        <taxon>Eukaryota</taxon>
        <taxon>Fungi</taxon>
        <taxon>Fungi incertae sedis</taxon>
        <taxon>Zoopagomycota</taxon>
        <taxon>Kickxellomycotina</taxon>
        <taxon>Harpellomycetes</taxon>
        <taxon>Harpellales</taxon>
        <taxon>Legeriomycetaceae</taxon>
        <taxon>Zancudomyces</taxon>
    </lineage>
</organism>
<evidence type="ECO:0000313" key="1">
    <source>
        <dbReference type="EMBL" id="OMH81479.1"/>
    </source>
</evidence>
<sequence>MNQISRCIWAQGCEDKVFVETGVNPVEMNYKQIKWDESFYFCVPGLTFANFGKDSTPPLPQPVVSFIPINTQRPRRTLSSSLNSV</sequence>
<evidence type="ECO:0000313" key="2">
    <source>
        <dbReference type="Proteomes" id="UP000188320"/>
    </source>
</evidence>
<gene>
    <name evidence="1" type="ORF">AX774_g5074</name>
</gene>
<reference evidence="2" key="1">
    <citation type="submission" date="2017-01" db="EMBL/GenBank/DDBJ databases">
        <authorList>
            <person name="Wang Y."/>
            <person name="White M."/>
            <person name="Kvist S."/>
            <person name="Moncalvo J.-M."/>
        </authorList>
    </citation>
    <scope>NUCLEOTIDE SEQUENCE [LARGE SCALE GENOMIC DNA]</scope>
    <source>
        <strain evidence="2">COL-18-3</strain>
    </source>
</reference>
<accession>A0A1R1PKL6</accession>
<dbReference type="Proteomes" id="UP000188320">
    <property type="component" value="Unassembled WGS sequence"/>
</dbReference>
<dbReference type="EMBL" id="LSSK01000891">
    <property type="protein sequence ID" value="OMH81479.1"/>
    <property type="molecule type" value="Genomic_DNA"/>
</dbReference>
<proteinExistence type="predicted"/>
<keyword evidence="2" id="KW-1185">Reference proteome</keyword>
<protein>
    <submittedName>
        <fullName evidence="1">Uncharacterized protein</fullName>
    </submittedName>
</protein>